<comment type="caution">
    <text evidence="1">The sequence shown here is derived from an EMBL/GenBank/DDBJ whole genome shotgun (WGS) entry which is preliminary data.</text>
</comment>
<accession>A0ABW3FUK3</accession>
<name>A0ABW3FUK3_9PSEU</name>
<keyword evidence="2" id="KW-1185">Reference proteome</keyword>
<protein>
    <submittedName>
        <fullName evidence="1">Uncharacterized protein</fullName>
    </submittedName>
</protein>
<sequence>MIEVLILRESVCDAGETILWCHPVPAVSSKARRVLYLVRGLDELGGRKMTGAKVLSGVAGFAVDLLSDSGGAEVATVLDVPHVIVSGASADCVAAAGLAEWQLGGGNQDDARKVVWMLTSHRLVMVEFTESEPSGSAPLRGLLKGSWLPGGGKSDDEDCAAADVRVRAEYPRETIASFDVVDHQLKGRSDLAYLRIAFQDGSTVDITDGYERRSAERMLAMSNGQA</sequence>
<proteinExistence type="predicted"/>
<evidence type="ECO:0000313" key="1">
    <source>
        <dbReference type="EMBL" id="MFD0921533.1"/>
    </source>
</evidence>
<dbReference type="RefSeq" id="WP_263248580.1">
    <property type="nucleotide sequence ID" value="NZ_BAABLT010000029.1"/>
</dbReference>
<evidence type="ECO:0000313" key="2">
    <source>
        <dbReference type="Proteomes" id="UP001597018"/>
    </source>
</evidence>
<gene>
    <name evidence="1" type="ORF">ACFQ16_17455</name>
</gene>
<reference evidence="2" key="1">
    <citation type="journal article" date="2019" name="Int. J. Syst. Evol. Microbiol.">
        <title>The Global Catalogue of Microorganisms (GCM) 10K type strain sequencing project: providing services to taxonomists for standard genome sequencing and annotation.</title>
        <authorList>
            <consortium name="The Broad Institute Genomics Platform"/>
            <consortium name="The Broad Institute Genome Sequencing Center for Infectious Disease"/>
            <person name="Wu L."/>
            <person name="Ma J."/>
        </authorList>
    </citation>
    <scope>NUCLEOTIDE SEQUENCE [LARGE SCALE GENOMIC DNA]</scope>
    <source>
        <strain evidence="2">CCUG 56401</strain>
    </source>
</reference>
<dbReference type="Proteomes" id="UP001597018">
    <property type="component" value="Unassembled WGS sequence"/>
</dbReference>
<organism evidence="1 2">
    <name type="scientific">Saccharopolyspora rosea</name>
    <dbReference type="NCBI Taxonomy" id="524884"/>
    <lineage>
        <taxon>Bacteria</taxon>
        <taxon>Bacillati</taxon>
        <taxon>Actinomycetota</taxon>
        <taxon>Actinomycetes</taxon>
        <taxon>Pseudonocardiales</taxon>
        <taxon>Pseudonocardiaceae</taxon>
        <taxon>Saccharopolyspora</taxon>
    </lineage>
</organism>
<dbReference type="EMBL" id="JBHTIW010000013">
    <property type="protein sequence ID" value="MFD0921533.1"/>
    <property type="molecule type" value="Genomic_DNA"/>
</dbReference>